<protein>
    <submittedName>
        <fullName evidence="1">Uncharacterized protein</fullName>
    </submittedName>
</protein>
<dbReference type="EMBL" id="CM056813">
    <property type="protein sequence ID" value="KAJ8640915.1"/>
    <property type="molecule type" value="Genomic_DNA"/>
</dbReference>
<dbReference type="Proteomes" id="UP001234297">
    <property type="component" value="Chromosome 5"/>
</dbReference>
<evidence type="ECO:0000313" key="1">
    <source>
        <dbReference type="EMBL" id="KAJ8640915.1"/>
    </source>
</evidence>
<comment type="caution">
    <text evidence="1">The sequence shown here is derived from an EMBL/GenBank/DDBJ whole genome shotgun (WGS) entry which is preliminary data.</text>
</comment>
<name>A0ACC2M5J6_PERAE</name>
<accession>A0ACC2M5J6</accession>
<keyword evidence="2" id="KW-1185">Reference proteome</keyword>
<proteinExistence type="predicted"/>
<reference evidence="1 2" key="1">
    <citation type="journal article" date="2022" name="Hortic Res">
        <title>A haplotype resolved chromosomal level avocado genome allows analysis of novel avocado genes.</title>
        <authorList>
            <person name="Nath O."/>
            <person name="Fletcher S.J."/>
            <person name="Hayward A."/>
            <person name="Shaw L.M."/>
            <person name="Masouleh A.K."/>
            <person name="Furtado A."/>
            <person name="Henry R.J."/>
            <person name="Mitter N."/>
        </authorList>
    </citation>
    <scope>NUCLEOTIDE SEQUENCE [LARGE SCALE GENOMIC DNA]</scope>
    <source>
        <strain evidence="2">cv. Hass</strain>
    </source>
</reference>
<gene>
    <name evidence="1" type="ORF">MRB53_017609</name>
</gene>
<sequence>MKRPRSYGEDLDDDWDRRDHDLDRSLSHRRLYPKQENGRRGSYDDEREGSRSSRKRSDHESEGFDRRKGFDRYRDRSDRSAPISSPRSSYSSERIHRSESLSVSRREFDKSFWTERDRLRREESVSAWRRSVIGKDADEDQRGFGGANLGKGSQSGSEDKASLRSPAGSREIAKSPPWSKDSGSERSKSVELKKSGEAHGESSSRSSEMEEGELEPESDPEPEPETESKPLDGVEKAECSIPECEMASGKEMKSLDEEKLGIEEKRDCDEKQSQEEEIVENATNVATEDKTSNQEDEDEDAVNKSDEKEEPEASEGVEKEETNAGEEWKSLPSPDYETESDRGREEQNEETDLEKRSPSEVGCKEHKGIDPKVKAEEDDSFHADEEAADENKMANVTLSFLSDKLNGNCKDKGKGVAVYSSNDGDSSDDGGWLERDLLSGTGREIDIEGPSCRGFELFFPSDATRAEKANRAAVVNLNGDTKLTLEPLQLSLGLPNVLPALDPQNPKQAAESQSCAPNSPSHGRSVQSMPATFCTGSDGFTASISFSGSQQFVHNRSCSLTHNSFENYEHSVGSRPIFQGVDQVPQGGSWQGLSSNELKCKEVPLFQGMLQNGNGTLNGSHASQGHFVQGLRTRKLSEVNNRIPNGLDQQLSLSRQLSGQLRHDGARSPSHSVGSRETRSDRSMDKKKVMRESNGGDLLRTGQREMENILNSTDVCVRIVARIISEPIQIMARGIQEMAEQSIACLKESVCELIDKEEKQGQLHAFQERLWKRSDLTLEALANCHRTQLEILVALKTGLRDFLRETDRIPSSDLANIFLNLKCRNLACRSSLPVEDCECKVCVKKNGFCSACMCLVCLKFDTASNTCSWVGCDVCLHWCHTDCGLRNRHIRNGRSASGTQGQTEMQFHCIACGHPSEMFGFVKEVFRTCAKDWKAETLCKELKYVKRIFRASEDLRGKQMHDVAARMLEKLENGSNPSDVYDCMMTFLTEGDSKIGNNPPSSSSKDLSHRLGEGSNGKVGPSLDTKWLRSMSAEKAPPIENAGSILPSLDWERIGRQTEVKELQLHAGKKPVADELESIVQIKQAEAKMFQARADDARREAEALKRIAIAKNEKIEEEYAKRIAKLHLVEVEEKRRQKLEELHALEKAHCEYFKMKRRMEADIKDLLLKVEATKKHNLSS</sequence>
<organism evidence="1 2">
    <name type="scientific">Persea americana</name>
    <name type="common">Avocado</name>
    <dbReference type="NCBI Taxonomy" id="3435"/>
    <lineage>
        <taxon>Eukaryota</taxon>
        <taxon>Viridiplantae</taxon>
        <taxon>Streptophyta</taxon>
        <taxon>Embryophyta</taxon>
        <taxon>Tracheophyta</taxon>
        <taxon>Spermatophyta</taxon>
        <taxon>Magnoliopsida</taxon>
        <taxon>Magnoliidae</taxon>
        <taxon>Laurales</taxon>
        <taxon>Lauraceae</taxon>
        <taxon>Persea</taxon>
    </lineage>
</organism>
<evidence type="ECO:0000313" key="2">
    <source>
        <dbReference type="Proteomes" id="UP001234297"/>
    </source>
</evidence>